<comment type="caution">
    <text evidence="3">The sequence shown here is derived from an EMBL/GenBank/DDBJ whole genome shotgun (WGS) entry which is preliminary data.</text>
</comment>
<feature type="signal peptide" evidence="1">
    <location>
        <begin position="1"/>
        <end position="24"/>
    </location>
</feature>
<proteinExistence type="predicted"/>
<dbReference type="Pfam" id="PF07632">
    <property type="entry name" value="Sde182_NH-like"/>
    <property type="match status" value="1"/>
</dbReference>
<evidence type="ECO:0000256" key="1">
    <source>
        <dbReference type="SAM" id="SignalP"/>
    </source>
</evidence>
<dbReference type="Pfam" id="PF07676">
    <property type="entry name" value="PD40"/>
    <property type="match status" value="1"/>
</dbReference>
<dbReference type="GO" id="GO:0016799">
    <property type="term" value="F:hydrolase activity, hydrolyzing N-glycosyl compounds"/>
    <property type="evidence" value="ECO:0007669"/>
    <property type="project" value="InterPro"/>
</dbReference>
<keyword evidence="1" id="KW-0732">Signal</keyword>
<name>A0A4R4K5J9_9BACT</name>
<dbReference type="AlphaFoldDB" id="A0A4R4K5J9"/>
<dbReference type="Gene3D" id="2.120.10.30">
    <property type="entry name" value="TolB, C-terminal domain"/>
    <property type="match status" value="2"/>
</dbReference>
<dbReference type="InterPro" id="IPR036452">
    <property type="entry name" value="Ribo_hydro-like"/>
</dbReference>
<reference evidence="3 4" key="1">
    <citation type="submission" date="2019-02" db="EMBL/GenBank/DDBJ databases">
        <title>Arundinibacter roseus gen. nov., sp. nov., a new member of the family Cytophagaceae.</title>
        <authorList>
            <person name="Szuroczki S."/>
            <person name="Khayer B."/>
            <person name="Sproer C."/>
            <person name="Toumi M."/>
            <person name="Szabo A."/>
            <person name="Felfoldi T."/>
            <person name="Schumann P."/>
            <person name="Toth E."/>
        </authorList>
    </citation>
    <scope>NUCLEOTIDE SEQUENCE [LARGE SCALE GENOMIC DNA]</scope>
    <source>
        <strain evidence="3 4">DMA-k-7a</strain>
    </source>
</reference>
<dbReference type="Proteomes" id="UP000295706">
    <property type="component" value="Unassembled WGS sequence"/>
</dbReference>
<dbReference type="EMBL" id="SMJU01000011">
    <property type="protein sequence ID" value="TDB62767.1"/>
    <property type="molecule type" value="Genomic_DNA"/>
</dbReference>
<dbReference type="InterPro" id="IPR011483">
    <property type="entry name" value="Sde182_NH-like"/>
</dbReference>
<dbReference type="InterPro" id="IPR011659">
    <property type="entry name" value="WD40"/>
</dbReference>
<dbReference type="InterPro" id="IPR011042">
    <property type="entry name" value="6-blade_b-propeller_TolB-like"/>
</dbReference>
<accession>A0A4R4K5J9</accession>
<dbReference type="Gene3D" id="3.90.245.10">
    <property type="entry name" value="Ribonucleoside hydrolase-like"/>
    <property type="match status" value="1"/>
</dbReference>
<organism evidence="3 4">
    <name type="scientific">Arundinibacter roseus</name>
    <dbReference type="NCBI Taxonomy" id="2070510"/>
    <lineage>
        <taxon>Bacteria</taxon>
        <taxon>Pseudomonadati</taxon>
        <taxon>Bacteroidota</taxon>
        <taxon>Cytophagia</taxon>
        <taxon>Cytophagales</taxon>
        <taxon>Spirosomataceae</taxon>
        <taxon>Arundinibacter</taxon>
    </lineage>
</organism>
<evidence type="ECO:0000259" key="2">
    <source>
        <dbReference type="Pfam" id="PF07632"/>
    </source>
</evidence>
<dbReference type="SUPFAM" id="SSF82171">
    <property type="entry name" value="DPP6 N-terminal domain-like"/>
    <property type="match status" value="1"/>
</dbReference>
<protein>
    <submittedName>
        <fullName evidence="3">DUF1593 domain-containing protein</fullName>
    </submittedName>
</protein>
<sequence>MNNIKSIVINLTLCFGLFPLFSLAQSKPNVWIYTDMSDRNIKGQEKEGSANDPDDISAMAGYLLMANEFETKGIVVGSTHRKEHKTSPDQAAWANTFFGDAYRQDVVNLNKFIGGYPANITFLQSSIKESAERFETSKNYEDLSTYKSITDLIKIAKTEKDIINVLIWGSTTEPAILVKHCLTTGNQKVLKKLRFIAHWTSSYWHQGSMDKPENVANCREDAAACAYMKDMAKKGKIDYYECGAIGQHGIVSGSQKGEAYFNQFKTSAVGKIFAEGKFAHNSVDHSDAASYWALLGNWGVSLNDIKSNGINTPEIEKANEEKFTTWSHKIHNELLRRSKIAGYVTNPDGYTQKVGVIHHPDFLPNTITRLTDFGERAAFSPDGRKVAFMNKTFGDAYEIDLQTKQIKPLTQHFYHYGFQRVHYLSNGDYLLTGADFFEKDNPWKARKPENCQVWILKKDLKSPPTPLGITLKEGIAISRNSLKIAWVQDPNMYYAEVVYEDGKPKLANKRVLFSQKDLPEPVKDWKLEPQDFRPTLDNELIFNAHFESIIYEAEVMGFNFETGEIKSYSKRPDRYDEPETIFPDGKSILVESNRHRPKYKNYKSWNLIDLYRLLLDGSGKMERLTYFNDNENFKASNPVVSPDGKLLAFQYAQLDEITGIGHGILIMDLNK</sequence>
<evidence type="ECO:0000313" key="3">
    <source>
        <dbReference type="EMBL" id="TDB62767.1"/>
    </source>
</evidence>
<keyword evidence="4" id="KW-1185">Reference proteome</keyword>
<gene>
    <name evidence="3" type="ORF">EZE20_17695</name>
</gene>
<evidence type="ECO:0000313" key="4">
    <source>
        <dbReference type="Proteomes" id="UP000295706"/>
    </source>
</evidence>
<dbReference type="OrthoDB" id="9812921at2"/>
<feature type="chain" id="PRO_5020410961" evidence="1">
    <location>
        <begin position="25"/>
        <end position="671"/>
    </location>
</feature>
<feature type="domain" description="Cellulose-binding Sde182 nucleoside hydrolase-like" evidence="2">
    <location>
        <begin position="50"/>
        <end position="193"/>
    </location>
</feature>